<proteinExistence type="predicted"/>
<evidence type="ECO:0000313" key="1">
    <source>
        <dbReference type="EMBL" id="JAH32405.1"/>
    </source>
</evidence>
<protein>
    <submittedName>
        <fullName evidence="1">Uncharacterized protein</fullName>
    </submittedName>
</protein>
<dbReference type="EMBL" id="GBXM01076172">
    <property type="protein sequence ID" value="JAH32405.1"/>
    <property type="molecule type" value="Transcribed_RNA"/>
</dbReference>
<reference evidence="1" key="1">
    <citation type="submission" date="2014-11" db="EMBL/GenBank/DDBJ databases">
        <authorList>
            <person name="Amaro Gonzalez C."/>
        </authorList>
    </citation>
    <scope>NUCLEOTIDE SEQUENCE</scope>
</reference>
<sequence>MNGQLFSTLSLMIDMNWRHSTGVRPPPNSGWRSINFVDQPSSICLVNHFILSSQIILCWLCFKEEMCLSIMLQQHKNICLSLTVAIDCYVSFA</sequence>
<accession>A0A0E9RVA0</accession>
<name>A0A0E9RVA0_ANGAN</name>
<dbReference type="AlphaFoldDB" id="A0A0E9RVA0"/>
<reference evidence="1" key="2">
    <citation type="journal article" date="2015" name="Fish Shellfish Immunol.">
        <title>Early steps in the European eel (Anguilla anguilla)-Vibrio vulnificus interaction in the gills: Role of the RtxA13 toxin.</title>
        <authorList>
            <person name="Callol A."/>
            <person name="Pajuelo D."/>
            <person name="Ebbesson L."/>
            <person name="Teles M."/>
            <person name="MacKenzie S."/>
            <person name="Amaro C."/>
        </authorList>
    </citation>
    <scope>NUCLEOTIDE SEQUENCE</scope>
</reference>
<organism evidence="1">
    <name type="scientific">Anguilla anguilla</name>
    <name type="common">European freshwater eel</name>
    <name type="synonym">Muraena anguilla</name>
    <dbReference type="NCBI Taxonomy" id="7936"/>
    <lineage>
        <taxon>Eukaryota</taxon>
        <taxon>Metazoa</taxon>
        <taxon>Chordata</taxon>
        <taxon>Craniata</taxon>
        <taxon>Vertebrata</taxon>
        <taxon>Euteleostomi</taxon>
        <taxon>Actinopterygii</taxon>
        <taxon>Neopterygii</taxon>
        <taxon>Teleostei</taxon>
        <taxon>Anguilliformes</taxon>
        <taxon>Anguillidae</taxon>
        <taxon>Anguilla</taxon>
    </lineage>
</organism>